<evidence type="ECO:0000313" key="4">
    <source>
        <dbReference type="EMBL" id="KAK6482151.1"/>
    </source>
</evidence>
<accession>A0ABR0ZBG7</accession>
<sequence>MEGWPDSGSVSGCVCGFFPLSKSSSAVLQSPASSEQLLGTRAALHKSLSCAVCHQQGVLEGSRELTAAALLHQQRELESRQQQQQHSTPPDEQGSSSVTVNHQHPTGADSTPPIVREEVSQASLSEPREQGGEHLRLPPKPTVQRRCSDSLGTARERHQQWGPACRSQTSHTCLGLGPCLQKGPGCSTALCTDAGLLQRQGSSDPTCRGGPDNTTPSQSPVICVDNEGLGQGDMGVHTHSHTRCRDSVLGHRFQDPFPAYCHPLPLPSPAQLLPHVLSSDSGCCPPHPSPSSLLFPRLISSISEMGFDAQRLQQCCLDLGVSGQETPLPYPLPRPFPAPSSSSYHYSCPLQEVGCHYRAGGRSTRDVGTMTSPGSLPSPWQRDIGVQTGESDSTYPSHGDHVYPQVSLNQQQGSMKGRSPDSGQRTPVKEVAWDAEGMTWEVYGASVDPEVLGLAIQKHLELQIQEAAGRTSRLSRQNTQASQCSQHSQQRRKWGSGRGGRWVMASLRNPGCCTHSNTAAD</sequence>
<name>A0ABR0ZBG7_HUSHU</name>
<proteinExistence type="predicted"/>
<feature type="region of interest" description="Disordered" evidence="2">
    <location>
        <begin position="74"/>
        <end position="167"/>
    </location>
</feature>
<feature type="compositionally biased region" description="Polar residues" evidence="2">
    <location>
        <begin position="472"/>
        <end position="487"/>
    </location>
</feature>
<reference evidence="4 5" key="1">
    <citation type="submission" date="2021-05" db="EMBL/GenBank/DDBJ databases">
        <authorList>
            <person name="Zahm M."/>
            <person name="Klopp C."/>
            <person name="Cabau C."/>
            <person name="Kuhl H."/>
            <person name="Suciu R."/>
            <person name="Ciorpac M."/>
            <person name="Holostenco D."/>
            <person name="Gessner J."/>
            <person name="Wuertz S."/>
            <person name="Hohne C."/>
            <person name="Stock M."/>
            <person name="Gislard M."/>
            <person name="Lluch J."/>
            <person name="Milhes M."/>
            <person name="Lampietro C."/>
            <person name="Lopez Roques C."/>
            <person name="Donnadieu C."/>
            <person name="Du K."/>
            <person name="Schartl M."/>
            <person name="Guiguen Y."/>
        </authorList>
    </citation>
    <scope>NUCLEOTIDE SEQUENCE [LARGE SCALE GENOMIC DNA]</scope>
    <source>
        <strain evidence="4">Hh-F2</strain>
        <tissue evidence="4">Blood</tissue>
    </source>
</reference>
<dbReference type="EMBL" id="JAHFZB010000014">
    <property type="protein sequence ID" value="KAK6482151.1"/>
    <property type="molecule type" value="Genomic_DNA"/>
</dbReference>
<comment type="caution">
    <text evidence="4">The sequence shown here is derived from an EMBL/GenBank/DDBJ whole genome shotgun (WGS) entry which is preliminary data.</text>
</comment>
<feature type="region of interest" description="Disordered" evidence="2">
    <location>
        <begin position="471"/>
        <end position="500"/>
    </location>
</feature>
<keyword evidence="5" id="KW-1185">Reference proteome</keyword>
<gene>
    <name evidence="4" type="ORF">HHUSO_G16735</name>
</gene>
<feature type="region of interest" description="Disordered" evidence="2">
    <location>
        <begin position="200"/>
        <end position="220"/>
    </location>
</feature>
<dbReference type="InterPro" id="IPR026646">
    <property type="entry name" value="GPRIN2-like/GPRIN3"/>
</dbReference>
<evidence type="ECO:0000256" key="1">
    <source>
        <dbReference type="ARBA" id="ARBA00002358"/>
    </source>
</evidence>
<evidence type="ECO:0000313" key="5">
    <source>
        <dbReference type="Proteomes" id="UP001369086"/>
    </source>
</evidence>
<feature type="compositionally biased region" description="Polar residues" evidence="2">
    <location>
        <begin position="88"/>
        <end position="104"/>
    </location>
</feature>
<evidence type="ECO:0000256" key="2">
    <source>
        <dbReference type="SAM" id="MobiDB-lite"/>
    </source>
</evidence>
<feature type="compositionally biased region" description="Basic and acidic residues" evidence="2">
    <location>
        <begin position="126"/>
        <end position="136"/>
    </location>
</feature>
<dbReference type="PANTHER" id="PTHR15718:SF5">
    <property type="entry name" value="G PROTEIN-REGULATED INDUCER OF NEURITE OUTGROWTH 2"/>
    <property type="match status" value="1"/>
</dbReference>
<comment type="function">
    <text evidence="1">May be involved in neurite outgrowth.</text>
</comment>
<dbReference type="PANTHER" id="PTHR15718">
    <property type="entry name" value="G PROTEIN-REGULATED INDUCER OF NEURITE OUTGROWTH C-TERMINAL DOMAIN-CONTAINING PROTEIN"/>
    <property type="match status" value="1"/>
</dbReference>
<dbReference type="Pfam" id="PF15235">
    <property type="entry name" value="GRIN_C"/>
    <property type="match status" value="1"/>
</dbReference>
<dbReference type="InterPro" id="IPR032745">
    <property type="entry name" value="GRIN_C"/>
</dbReference>
<feature type="domain" description="G protein-regulated inducer of neurite outgrowth C-terminal" evidence="3">
    <location>
        <begin position="420"/>
        <end position="517"/>
    </location>
</feature>
<protein>
    <submittedName>
        <fullName evidence="4">G protein-regulated inducer of neurite outgrowth 2</fullName>
    </submittedName>
</protein>
<dbReference type="Proteomes" id="UP001369086">
    <property type="component" value="Unassembled WGS sequence"/>
</dbReference>
<organism evidence="4 5">
    <name type="scientific">Huso huso</name>
    <name type="common">Beluga</name>
    <name type="synonym">Acipenser huso</name>
    <dbReference type="NCBI Taxonomy" id="61971"/>
    <lineage>
        <taxon>Eukaryota</taxon>
        <taxon>Metazoa</taxon>
        <taxon>Chordata</taxon>
        <taxon>Craniata</taxon>
        <taxon>Vertebrata</taxon>
        <taxon>Euteleostomi</taxon>
        <taxon>Actinopterygii</taxon>
        <taxon>Chondrostei</taxon>
        <taxon>Acipenseriformes</taxon>
        <taxon>Acipenseridae</taxon>
        <taxon>Huso</taxon>
    </lineage>
</organism>
<feature type="region of interest" description="Disordered" evidence="2">
    <location>
        <begin position="364"/>
        <end position="403"/>
    </location>
</feature>
<evidence type="ECO:0000259" key="3">
    <source>
        <dbReference type="Pfam" id="PF15235"/>
    </source>
</evidence>